<evidence type="ECO:0000256" key="1">
    <source>
        <dbReference type="ARBA" id="ARBA00010952"/>
    </source>
</evidence>
<reference evidence="10 11" key="1">
    <citation type="journal article" date="2021" name="Cell">
        <title>Tracing the genetic footprints of vertebrate landing in non-teleost ray-finned fishes.</title>
        <authorList>
            <person name="Bi X."/>
            <person name="Wang K."/>
            <person name="Yang L."/>
            <person name="Pan H."/>
            <person name="Jiang H."/>
            <person name="Wei Q."/>
            <person name="Fang M."/>
            <person name="Yu H."/>
            <person name="Zhu C."/>
            <person name="Cai Y."/>
            <person name="He Y."/>
            <person name="Gan X."/>
            <person name="Zeng H."/>
            <person name="Yu D."/>
            <person name="Zhu Y."/>
            <person name="Jiang H."/>
            <person name="Qiu Q."/>
            <person name="Yang H."/>
            <person name="Zhang Y.E."/>
            <person name="Wang W."/>
            <person name="Zhu M."/>
            <person name="He S."/>
            <person name="Zhang G."/>
        </authorList>
    </citation>
    <scope>NUCLEOTIDE SEQUENCE [LARGE SCALE GENOMIC DNA]</scope>
    <source>
        <strain evidence="10">Bchr_013</strain>
    </source>
</reference>
<dbReference type="Gene3D" id="2.60.40.1940">
    <property type="match status" value="1"/>
</dbReference>
<dbReference type="Gene3D" id="2.60.40.690">
    <property type="entry name" value="Alpha-macroglobulin, receptor-binding domain"/>
    <property type="match status" value="1"/>
</dbReference>
<keyword evidence="11" id="KW-1185">Reference proteome</keyword>
<dbReference type="InterPro" id="IPR009048">
    <property type="entry name" value="A-macroglobulin_rcpt-bd"/>
</dbReference>
<evidence type="ECO:0000259" key="8">
    <source>
        <dbReference type="SMART" id="SM01360"/>
    </source>
</evidence>
<feature type="domain" description="Alpha-macroglobulin receptor-binding" evidence="9">
    <location>
        <begin position="1000"/>
        <end position="1081"/>
    </location>
</feature>
<gene>
    <name evidence="10" type="primary">Cd109</name>
    <name evidence="10" type="ORF">GTO96_0015040</name>
</gene>
<dbReference type="InterPro" id="IPR041555">
    <property type="entry name" value="MG3"/>
</dbReference>
<keyword evidence="5" id="KW-0882">Thioester bond</keyword>
<feature type="compositionally biased region" description="Basic residues" evidence="6">
    <location>
        <begin position="1195"/>
        <end position="1204"/>
    </location>
</feature>
<proteinExistence type="inferred from homology"/>
<keyword evidence="2" id="KW-0646">Protease inhibitor</keyword>
<dbReference type="InterPro" id="IPR013783">
    <property type="entry name" value="Ig-like_fold"/>
</dbReference>
<dbReference type="SMART" id="SM01361">
    <property type="entry name" value="A2M_recep"/>
    <property type="match status" value="1"/>
</dbReference>
<evidence type="ECO:0000313" key="10">
    <source>
        <dbReference type="EMBL" id="KAG2468794.1"/>
    </source>
</evidence>
<feature type="domain" description="Alpha-2-macroglobulin bait region" evidence="7">
    <location>
        <begin position="252"/>
        <end position="387"/>
    </location>
</feature>
<dbReference type="Pfam" id="PF17791">
    <property type="entry name" value="MG3"/>
    <property type="match status" value="1"/>
</dbReference>
<feature type="domain" description="Alpha-2-macroglobulin" evidence="8">
    <location>
        <begin position="445"/>
        <end position="536"/>
    </location>
</feature>
<dbReference type="AlphaFoldDB" id="A0A8X8BVY9"/>
<evidence type="ECO:0000259" key="7">
    <source>
        <dbReference type="SMART" id="SM01359"/>
    </source>
</evidence>
<dbReference type="SMART" id="SM01359">
    <property type="entry name" value="A2M_N_2"/>
    <property type="match status" value="1"/>
</dbReference>
<name>A0A8X8BVY9_POLSE</name>
<dbReference type="Pfam" id="PF07703">
    <property type="entry name" value="A2M_BRD"/>
    <property type="match status" value="1"/>
</dbReference>
<dbReference type="InterPro" id="IPR011625">
    <property type="entry name" value="A2M_N_BRD"/>
</dbReference>
<dbReference type="InterPro" id="IPR050473">
    <property type="entry name" value="A2M/Complement_sys"/>
</dbReference>
<comment type="similarity">
    <text evidence="1">Belongs to the protease inhibitor I39 (alpha-2-macroglobulin) family.</text>
</comment>
<keyword evidence="4" id="KW-0722">Serine protease inhibitor</keyword>
<dbReference type="Gene3D" id="1.50.10.20">
    <property type="match status" value="1"/>
</dbReference>
<sequence>MIIPESIQRLTVDLLKDSPPQVNVTAEIHSDGHLLLSAENNFQRGKAWEDNPKDVASVVGHCQVRTEVSEGEVLADEGGGTAQRRLACQRDPSDPSSNMVQQWISEDGYLGVVSKTYQLTDNSLLGSWAIQVTLNELSTTKEFTVAQYVLPKFEVTLDVPSIYCLSSMKTFSGTVHAKYTYGKPVKGTVNVTLYLQRQYFDAYPIMVNTLNITGSANFTFSYPDIDLEVLNETENYLSFWINASVVESLTGITQSVNRSVTITNAEYNLEFIEKPTVLRPSLNFTTYVISKGNTILAAQSSESSFFLTATYSWAPVASVLVYYVRDDGEVVSDQVQISITDIFQNKVNLSWSNKQVQPSNAVSLQVKVTEPNSLVGILVVDKSAKLLGDANELSEDMRGYFASTVHISFFYLSAAMDYVFAATDKSLPESSTTETKTIRSNFPETWIWNVTYTGASTTVDMDVVAPDTITSWIASAFVMSENLGLGLTSISEELVVFQSFFISLNLPYSVIRGEELVLDVILFNYLNHSIEVMVNVTPSDDFQFVISLNDTTMLPNRQKVYIPSQEGVMAKFPVRPIKLGVIPITVQAAFSNSSDTVIEKILVKAEGIQQSFSQSVILSPAGGQQQNVTKVLNFTLPSDTVQDSASAFVTVVGYQGELRYQRADGSFSAFGDSDSSGSTWLSAFVLKCFLQARPFIFIDPMVLDKTIAWLVKQQNSNGAFNEPGRVIHTELQGGHNGPITLTAYVLIALLEDGVVKVLGNLIFIFSVIISVHKREILSAVSYLEHRYLEGISDNYTLSILTYALSLADSSNAMNALDELNRRADKRGGSMFWSSPPIGQAGWWQPRSSDIELAAYALLSHYTHVKLNEGALVMKWLSQQRNHLGGYSSTQDTVIALQALSQFAAHFSSSNTSLSVSVAIAGTEEPIMFRINSENLLVLQSQKMNIFFNLKSQVASRRRRAADLNEAFELDISVFDSLGDIDHLYLNICTRLIENQYTNKTGMAMMEVGLLSGFLVDQDAIPTDNLIKKVEVDMQKVNIYLDSLNTSMICLNIPQRRVFNTAGSQDATVVVYDYYEPGFINWLANPCRDGLQYSSAGLNHSLLQDNMVFGCYLSAVFMSRQSLKHPKSCWVYHENALGWMARAALCQMLSRQGPPDPRSGGRCRSAGSGSTAAAARAAEEETLQLERRRQQQGCRQARRRRRRGGKMAADQKSLP</sequence>
<dbReference type="Gene3D" id="2.60.40.1930">
    <property type="match status" value="2"/>
</dbReference>
<feature type="non-terminal residue" evidence="10">
    <location>
        <position position="1"/>
    </location>
</feature>
<dbReference type="Gene3D" id="2.20.130.20">
    <property type="match status" value="2"/>
</dbReference>
<dbReference type="Proteomes" id="UP000886611">
    <property type="component" value="Unassembled WGS sequence"/>
</dbReference>
<feature type="compositionally biased region" description="Low complexity" evidence="6">
    <location>
        <begin position="1157"/>
        <end position="1175"/>
    </location>
</feature>
<dbReference type="SMART" id="SM01360">
    <property type="entry name" value="A2M"/>
    <property type="match status" value="1"/>
</dbReference>
<evidence type="ECO:0000256" key="6">
    <source>
        <dbReference type="SAM" id="MobiDB-lite"/>
    </source>
</evidence>
<evidence type="ECO:0000313" key="11">
    <source>
        <dbReference type="Proteomes" id="UP000886611"/>
    </source>
</evidence>
<dbReference type="Pfam" id="PF00207">
    <property type="entry name" value="A2M"/>
    <property type="match status" value="1"/>
</dbReference>
<keyword evidence="3" id="KW-0732">Signal</keyword>
<dbReference type="Pfam" id="PF07678">
    <property type="entry name" value="TED_complement"/>
    <property type="match status" value="1"/>
</dbReference>
<feature type="non-terminal residue" evidence="10">
    <location>
        <position position="1214"/>
    </location>
</feature>
<evidence type="ECO:0000256" key="3">
    <source>
        <dbReference type="ARBA" id="ARBA00022729"/>
    </source>
</evidence>
<dbReference type="PANTHER" id="PTHR11412">
    <property type="entry name" value="MACROGLOBULIN / COMPLEMENT"/>
    <property type="match status" value="1"/>
</dbReference>
<evidence type="ECO:0000256" key="4">
    <source>
        <dbReference type="ARBA" id="ARBA00022900"/>
    </source>
</evidence>
<organism evidence="10 11">
    <name type="scientific">Polypterus senegalus</name>
    <name type="common">Senegal bichir</name>
    <dbReference type="NCBI Taxonomy" id="55291"/>
    <lineage>
        <taxon>Eukaryota</taxon>
        <taxon>Metazoa</taxon>
        <taxon>Chordata</taxon>
        <taxon>Craniata</taxon>
        <taxon>Vertebrata</taxon>
        <taxon>Euteleostomi</taxon>
        <taxon>Actinopterygii</taxon>
        <taxon>Polypteriformes</taxon>
        <taxon>Polypteridae</taxon>
        <taxon>Polypterus</taxon>
    </lineage>
</organism>
<accession>A0A8X8BVY9</accession>
<dbReference type="InterPro" id="IPR001599">
    <property type="entry name" value="Macroglobln_a2"/>
</dbReference>
<dbReference type="Gene3D" id="2.60.40.10">
    <property type="entry name" value="Immunoglobulins"/>
    <property type="match status" value="1"/>
</dbReference>
<evidence type="ECO:0000259" key="9">
    <source>
        <dbReference type="SMART" id="SM01361"/>
    </source>
</evidence>
<comment type="caution">
    <text evidence="10">The sequence shown here is derived from an EMBL/GenBank/DDBJ whole genome shotgun (WGS) entry which is preliminary data.</text>
</comment>
<evidence type="ECO:0000256" key="2">
    <source>
        <dbReference type="ARBA" id="ARBA00022690"/>
    </source>
</evidence>
<dbReference type="InterPro" id="IPR008930">
    <property type="entry name" value="Terpenoid_cyclase/PrenylTrfase"/>
</dbReference>
<evidence type="ECO:0000256" key="5">
    <source>
        <dbReference type="ARBA" id="ARBA00022966"/>
    </source>
</evidence>
<dbReference type="SUPFAM" id="SSF49410">
    <property type="entry name" value="Alpha-macroglobulin receptor domain"/>
    <property type="match status" value="1"/>
</dbReference>
<dbReference type="SUPFAM" id="SSF81296">
    <property type="entry name" value="E set domains"/>
    <property type="match status" value="1"/>
</dbReference>
<dbReference type="GO" id="GO:0004867">
    <property type="term" value="F:serine-type endopeptidase inhibitor activity"/>
    <property type="evidence" value="ECO:0007669"/>
    <property type="project" value="UniProtKB-KW"/>
</dbReference>
<dbReference type="EMBL" id="JAATIS010000485">
    <property type="protein sequence ID" value="KAG2468794.1"/>
    <property type="molecule type" value="Genomic_DNA"/>
</dbReference>
<dbReference type="PANTHER" id="PTHR11412:SF136">
    <property type="entry name" value="CD109 ANTIGEN"/>
    <property type="match status" value="1"/>
</dbReference>
<dbReference type="InterPro" id="IPR011626">
    <property type="entry name" value="Alpha-macroglobulin_TED"/>
</dbReference>
<dbReference type="InterPro" id="IPR014756">
    <property type="entry name" value="Ig_E-set"/>
</dbReference>
<dbReference type="Pfam" id="PF07677">
    <property type="entry name" value="A2M_recep"/>
    <property type="match status" value="1"/>
</dbReference>
<protein>
    <submittedName>
        <fullName evidence="10">CD109 protein</fullName>
    </submittedName>
</protein>
<feature type="region of interest" description="Disordered" evidence="6">
    <location>
        <begin position="1150"/>
        <end position="1214"/>
    </location>
</feature>
<dbReference type="InterPro" id="IPR036595">
    <property type="entry name" value="A-macroglobulin_rcpt-bd_sf"/>
</dbReference>
<dbReference type="SUPFAM" id="SSF48239">
    <property type="entry name" value="Terpenoid cyclases/Protein prenyltransferases"/>
    <property type="match status" value="1"/>
</dbReference>
<dbReference type="GO" id="GO:0005615">
    <property type="term" value="C:extracellular space"/>
    <property type="evidence" value="ECO:0007669"/>
    <property type="project" value="InterPro"/>
</dbReference>